<reference evidence="2 3" key="1">
    <citation type="journal article" date="2010" name="Stand. Genomic Sci.">
        <title>Complete genome sequence of Arcobacter nitrofigilis type strain (CI).</title>
        <authorList>
            <person name="Pati A."/>
            <person name="Gronow S."/>
            <person name="Lapidus A."/>
            <person name="Copeland A."/>
            <person name="Glavina Del Rio T."/>
            <person name="Nolan M."/>
            <person name="Lucas S."/>
            <person name="Tice H."/>
            <person name="Cheng J.F."/>
            <person name="Han C."/>
            <person name="Chertkov O."/>
            <person name="Bruce D."/>
            <person name="Tapia R."/>
            <person name="Goodwin L."/>
            <person name="Pitluck S."/>
            <person name="Liolios K."/>
            <person name="Ivanova N."/>
            <person name="Mavromatis K."/>
            <person name="Chen A."/>
            <person name="Palaniappan K."/>
            <person name="Land M."/>
            <person name="Hauser L."/>
            <person name="Chang Y.J."/>
            <person name="Jeffries C.D."/>
            <person name="Detter J.C."/>
            <person name="Rohde M."/>
            <person name="Goker M."/>
            <person name="Bristow J."/>
            <person name="Eisen J.A."/>
            <person name="Markowitz V."/>
            <person name="Hugenholtz P."/>
            <person name="Klenk H.P."/>
            <person name="Kyrpides N.C."/>
        </authorList>
    </citation>
    <scope>NUCLEOTIDE SEQUENCE [LARGE SCALE GENOMIC DNA]</scope>
    <source>
        <strain evidence="3">ATCC 33309 / DSM 7299 / CCUG 15893 / LMG 7604 / NCTC 12251 / CI</strain>
    </source>
</reference>
<evidence type="ECO:0000313" key="2">
    <source>
        <dbReference type="EMBL" id="ADG93564.1"/>
    </source>
</evidence>
<dbReference type="STRING" id="572480.Arnit_1910"/>
<evidence type="ECO:0008006" key="4">
    <source>
        <dbReference type="Google" id="ProtNLM"/>
    </source>
</evidence>
<dbReference type="OrthoDB" id="5339771at2"/>
<dbReference type="KEGG" id="ant:Arnit_1910"/>
<dbReference type="RefSeq" id="WP_013135709.1">
    <property type="nucleotide sequence ID" value="NC_014166.1"/>
</dbReference>
<gene>
    <name evidence="2" type="ordered locus">Arnit_1910</name>
</gene>
<name>D5V1Y0_ARCNC</name>
<dbReference type="EMBL" id="CP001999">
    <property type="protein sequence ID" value="ADG93564.1"/>
    <property type="molecule type" value="Genomic_DNA"/>
</dbReference>
<dbReference type="AlphaFoldDB" id="D5V1Y0"/>
<keyword evidence="3" id="KW-1185">Reference proteome</keyword>
<feature type="signal peptide" evidence="1">
    <location>
        <begin position="1"/>
        <end position="18"/>
    </location>
</feature>
<dbReference type="eggNOG" id="COG2010">
    <property type="taxonomic scope" value="Bacteria"/>
</dbReference>
<organism evidence="2 3">
    <name type="scientific">Arcobacter nitrofigilis (strain ATCC 33309 / DSM 7299 / CCUG 15893 / LMG 7604 / NCTC 12251 / CI)</name>
    <name type="common">Campylobacter nitrofigilis</name>
    <dbReference type="NCBI Taxonomy" id="572480"/>
    <lineage>
        <taxon>Bacteria</taxon>
        <taxon>Pseudomonadati</taxon>
        <taxon>Campylobacterota</taxon>
        <taxon>Epsilonproteobacteria</taxon>
        <taxon>Campylobacterales</taxon>
        <taxon>Arcobacteraceae</taxon>
        <taxon>Arcobacter</taxon>
    </lineage>
</organism>
<keyword evidence="1" id="KW-0732">Signal</keyword>
<evidence type="ECO:0000256" key="1">
    <source>
        <dbReference type="SAM" id="SignalP"/>
    </source>
</evidence>
<evidence type="ECO:0000313" key="3">
    <source>
        <dbReference type="Proteomes" id="UP000000939"/>
    </source>
</evidence>
<dbReference type="Proteomes" id="UP000000939">
    <property type="component" value="Chromosome"/>
</dbReference>
<protein>
    <recommendedName>
        <fullName evidence="4">Cytochrome c domain-containing protein</fullName>
    </recommendedName>
</protein>
<sequence length="110" mass="12878" precursor="true">MVKITLILALFLNSFLFANVYEKNCVTCHNKLPVSIDKYFYRYLLKYSSKRAVNAAMLKYLKNPSKDTTIMPDAFISRFGIKNKSTLSDEELKKALDEYWDIYKVFGKLK</sequence>
<dbReference type="HOGENOM" id="CLU_164830_0_0_7"/>
<accession>D5V1Y0</accession>
<proteinExistence type="predicted"/>
<feature type="chain" id="PRO_5003078261" description="Cytochrome c domain-containing protein" evidence="1">
    <location>
        <begin position="19"/>
        <end position="110"/>
    </location>
</feature>